<dbReference type="PANTHER" id="PTHR37423">
    <property type="entry name" value="SOLUBLE LYTIC MUREIN TRANSGLYCOSYLASE-RELATED"/>
    <property type="match status" value="1"/>
</dbReference>
<protein>
    <submittedName>
        <fullName evidence="3">Lytic transglycosylase</fullName>
    </submittedName>
</protein>
<comment type="similarity">
    <text evidence="1">Belongs to the transglycosylase Slt family.</text>
</comment>
<proteinExistence type="inferred from homology"/>
<dbReference type="PROSITE" id="PS00922">
    <property type="entry name" value="TRANSGLYCOSYLASE"/>
    <property type="match status" value="1"/>
</dbReference>
<dbReference type="GO" id="GO:0000270">
    <property type="term" value="P:peptidoglycan metabolic process"/>
    <property type="evidence" value="ECO:0007669"/>
    <property type="project" value="InterPro"/>
</dbReference>
<dbReference type="GO" id="GO:0016020">
    <property type="term" value="C:membrane"/>
    <property type="evidence" value="ECO:0007669"/>
    <property type="project" value="InterPro"/>
</dbReference>
<dbReference type="AlphaFoldDB" id="A0A2V5JY06"/>
<dbReference type="PANTHER" id="PTHR37423:SF2">
    <property type="entry name" value="MEMBRANE-BOUND LYTIC MUREIN TRANSGLYCOSYLASE C"/>
    <property type="match status" value="1"/>
</dbReference>
<dbReference type="InterPro" id="IPR000189">
    <property type="entry name" value="Transglyc_AS"/>
</dbReference>
<dbReference type="Proteomes" id="UP000247476">
    <property type="component" value="Unassembled WGS sequence"/>
</dbReference>
<evidence type="ECO:0000313" key="4">
    <source>
        <dbReference type="Proteomes" id="UP000247476"/>
    </source>
</evidence>
<dbReference type="Pfam" id="PF01464">
    <property type="entry name" value="SLT"/>
    <property type="match status" value="1"/>
</dbReference>
<dbReference type="OrthoDB" id="9815002at2"/>
<keyword evidence="4" id="KW-1185">Reference proteome</keyword>
<evidence type="ECO:0000256" key="1">
    <source>
        <dbReference type="ARBA" id="ARBA00007734"/>
    </source>
</evidence>
<name>A0A2V5JY06_9BACL</name>
<sequence>MSIDPRMIQQLLRLQFQPGNPLSSSGGTSADSSDFLTLLDSLLATASAEPSAGNASASNGGRAGAAGLPMAAYTANTALHSMQRSAYGPSRPGAYDPLVAEAGAKYGVEPSLIKAVIHHESSFNPYAVSSAGAKGLMQLMDGTGEGLGVSDPFDPAQNIDGGTRFLSGLLRKYDGNEAVALAAYNAGPGRVDRLGIRTDADLRDKLHLLPQETQRYVRRVLDTKLQYAAL</sequence>
<dbReference type="InterPro" id="IPR023346">
    <property type="entry name" value="Lysozyme-like_dom_sf"/>
</dbReference>
<evidence type="ECO:0000259" key="2">
    <source>
        <dbReference type="Pfam" id="PF01464"/>
    </source>
</evidence>
<comment type="caution">
    <text evidence="3">The sequence shown here is derived from an EMBL/GenBank/DDBJ whole genome shotgun (WGS) entry which is preliminary data.</text>
</comment>
<organism evidence="3 4">
    <name type="scientific">Paenibacillus flagellatus</name>
    <dbReference type="NCBI Taxonomy" id="2211139"/>
    <lineage>
        <taxon>Bacteria</taxon>
        <taxon>Bacillati</taxon>
        <taxon>Bacillota</taxon>
        <taxon>Bacilli</taxon>
        <taxon>Bacillales</taxon>
        <taxon>Paenibacillaceae</taxon>
        <taxon>Paenibacillus</taxon>
    </lineage>
</organism>
<dbReference type="RefSeq" id="WP_110842367.1">
    <property type="nucleotide sequence ID" value="NZ_QJVJ01000011.1"/>
</dbReference>
<gene>
    <name evidence="3" type="ORF">DLM86_22710</name>
</gene>
<dbReference type="InterPro" id="IPR008258">
    <property type="entry name" value="Transglycosylase_SLT_dom_1"/>
</dbReference>
<reference evidence="3 4" key="1">
    <citation type="submission" date="2018-05" db="EMBL/GenBank/DDBJ databases">
        <title>Paenibacillus flagellatus sp. nov., isolated from selenium mineral soil.</title>
        <authorList>
            <person name="Dai X."/>
        </authorList>
    </citation>
    <scope>NUCLEOTIDE SEQUENCE [LARGE SCALE GENOMIC DNA]</scope>
    <source>
        <strain evidence="3 4">DXL2</strain>
    </source>
</reference>
<accession>A0A2V5JY06</accession>
<dbReference type="GO" id="GO:0008933">
    <property type="term" value="F:peptidoglycan lytic transglycosylase activity"/>
    <property type="evidence" value="ECO:0007669"/>
    <property type="project" value="InterPro"/>
</dbReference>
<evidence type="ECO:0000313" key="3">
    <source>
        <dbReference type="EMBL" id="PYI51739.1"/>
    </source>
</evidence>
<feature type="domain" description="Transglycosylase SLT" evidence="2">
    <location>
        <begin position="98"/>
        <end position="194"/>
    </location>
</feature>
<dbReference type="SUPFAM" id="SSF53955">
    <property type="entry name" value="Lysozyme-like"/>
    <property type="match status" value="1"/>
</dbReference>
<dbReference type="CDD" id="cd16896">
    <property type="entry name" value="LT_Slt70-like"/>
    <property type="match status" value="1"/>
</dbReference>
<dbReference type="EMBL" id="QJVJ01000011">
    <property type="protein sequence ID" value="PYI51739.1"/>
    <property type="molecule type" value="Genomic_DNA"/>
</dbReference>
<dbReference type="Gene3D" id="1.10.530.10">
    <property type="match status" value="1"/>
</dbReference>